<evidence type="ECO:0000256" key="1">
    <source>
        <dbReference type="SAM" id="MobiDB-lite"/>
    </source>
</evidence>
<dbReference type="RefSeq" id="WP_187272782.1">
    <property type="nucleotide sequence ID" value="NZ_JANKBU010000014.1"/>
</dbReference>
<dbReference type="EMBL" id="JAOEET010000004">
    <property type="protein sequence ID" value="MDH0566105.1"/>
    <property type="molecule type" value="Genomic_DNA"/>
</dbReference>
<evidence type="ECO:0000313" key="2">
    <source>
        <dbReference type="EMBL" id="MDH0566105.1"/>
    </source>
</evidence>
<accession>A0AB35KWI2</accession>
<protein>
    <submittedName>
        <fullName evidence="2">Uncharacterized protein</fullName>
    </submittedName>
</protein>
<feature type="region of interest" description="Disordered" evidence="1">
    <location>
        <begin position="1"/>
        <end position="24"/>
    </location>
</feature>
<proteinExistence type="predicted"/>
<sequence length="46" mass="4470">MAEGAKGNQPSPSHQGSVARIDAAGGAGVTGEQLLEQVVEVHGAAS</sequence>
<reference evidence="2" key="1">
    <citation type="submission" date="2022-09" db="EMBL/GenBank/DDBJ databases">
        <title>Intensive care unit water sources are persistently colonized with multi-drug resistant bacteria and are the site of extensive horizontal gene transfer of antibiotic resistance genes.</title>
        <authorList>
            <person name="Diorio-Toth L."/>
        </authorList>
    </citation>
    <scope>NUCLEOTIDE SEQUENCE</scope>
    <source>
        <strain evidence="2">GD04000</strain>
    </source>
</reference>
<gene>
    <name evidence="2" type="ORF">N7671_02285</name>
</gene>
<dbReference type="AlphaFoldDB" id="A0AB35KWI2"/>
<dbReference type="GeneID" id="300415527"/>
<evidence type="ECO:0000313" key="3">
    <source>
        <dbReference type="Proteomes" id="UP001159292"/>
    </source>
</evidence>
<organism evidence="2 3">
    <name type="scientific">Ectopseudomonas oleovorans</name>
    <name type="common">Pseudomonas oleovorans</name>
    <dbReference type="NCBI Taxonomy" id="301"/>
    <lineage>
        <taxon>Bacteria</taxon>
        <taxon>Pseudomonadati</taxon>
        <taxon>Pseudomonadota</taxon>
        <taxon>Gammaproteobacteria</taxon>
        <taxon>Pseudomonadales</taxon>
        <taxon>Pseudomonadaceae</taxon>
        <taxon>Ectopseudomonas</taxon>
    </lineage>
</organism>
<comment type="caution">
    <text evidence="2">The sequence shown here is derived from an EMBL/GenBank/DDBJ whole genome shotgun (WGS) entry which is preliminary data.</text>
</comment>
<dbReference type="Proteomes" id="UP001159292">
    <property type="component" value="Unassembled WGS sequence"/>
</dbReference>
<name>A0AB35KWI2_ECTOL</name>